<reference evidence="2 3" key="2">
    <citation type="journal article" date="2019" name="G3 (Bethesda)">
        <title>Hybrid Assembly of the Genome of the Entomopathogenic Nematode Steinernema carpocapsae Identifies the X-Chromosome.</title>
        <authorList>
            <person name="Serra L."/>
            <person name="Macchietto M."/>
            <person name="Macias-Munoz A."/>
            <person name="McGill C.J."/>
            <person name="Rodriguez I.M."/>
            <person name="Rodriguez B."/>
            <person name="Murad R."/>
            <person name="Mortazavi A."/>
        </authorList>
    </citation>
    <scope>NUCLEOTIDE SEQUENCE [LARGE SCALE GENOMIC DNA]</scope>
    <source>
        <strain evidence="2 3">ALL</strain>
    </source>
</reference>
<evidence type="ECO:0000256" key="1">
    <source>
        <dbReference type="SAM" id="MobiDB-lite"/>
    </source>
</evidence>
<organism evidence="2 3">
    <name type="scientific">Steinernema carpocapsae</name>
    <name type="common">Entomopathogenic nematode</name>
    <dbReference type="NCBI Taxonomy" id="34508"/>
    <lineage>
        <taxon>Eukaryota</taxon>
        <taxon>Metazoa</taxon>
        <taxon>Ecdysozoa</taxon>
        <taxon>Nematoda</taxon>
        <taxon>Chromadorea</taxon>
        <taxon>Rhabditida</taxon>
        <taxon>Tylenchina</taxon>
        <taxon>Panagrolaimomorpha</taxon>
        <taxon>Strongyloidoidea</taxon>
        <taxon>Steinernematidae</taxon>
        <taxon>Steinernema</taxon>
    </lineage>
</organism>
<accession>A0A4U5LR63</accession>
<evidence type="ECO:0000313" key="2">
    <source>
        <dbReference type="EMBL" id="TKR58463.1"/>
    </source>
</evidence>
<feature type="region of interest" description="Disordered" evidence="1">
    <location>
        <begin position="234"/>
        <end position="270"/>
    </location>
</feature>
<dbReference type="EMBL" id="AZBU02000013">
    <property type="protein sequence ID" value="TKR58463.1"/>
    <property type="molecule type" value="Genomic_DNA"/>
</dbReference>
<feature type="compositionally biased region" description="Polar residues" evidence="1">
    <location>
        <begin position="260"/>
        <end position="270"/>
    </location>
</feature>
<comment type="caution">
    <text evidence="2">The sequence shown here is derived from an EMBL/GenBank/DDBJ whole genome shotgun (WGS) entry which is preliminary data.</text>
</comment>
<feature type="compositionally biased region" description="Basic and acidic residues" evidence="1">
    <location>
        <begin position="240"/>
        <end position="251"/>
    </location>
</feature>
<feature type="compositionally biased region" description="Low complexity" evidence="1">
    <location>
        <begin position="144"/>
        <end position="155"/>
    </location>
</feature>
<reference evidence="2 3" key="1">
    <citation type="journal article" date="2015" name="Genome Biol.">
        <title>Comparative genomics of Steinernema reveals deeply conserved gene regulatory networks.</title>
        <authorList>
            <person name="Dillman A.R."/>
            <person name="Macchietto M."/>
            <person name="Porter C.F."/>
            <person name="Rogers A."/>
            <person name="Williams B."/>
            <person name="Antoshechkin I."/>
            <person name="Lee M.M."/>
            <person name="Goodwin Z."/>
            <person name="Lu X."/>
            <person name="Lewis E.E."/>
            <person name="Goodrich-Blair H."/>
            <person name="Stock S.P."/>
            <person name="Adams B.J."/>
            <person name="Sternberg P.W."/>
            <person name="Mortazavi A."/>
        </authorList>
    </citation>
    <scope>NUCLEOTIDE SEQUENCE [LARGE SCALE GENOMIC DNA]</scope>
    <source>
        <strain evidence="2 3">ALL</strain>
    </source>
</reference>
<dbReference type="AlphaFoldDB" id="A0A4U5LR63"/>
<feature type="compositionally biased region" description="Low complexity" evidence="1">
    <location>
        <begin position="163"/>
        <end position="174"/>
    </location>
</feature>
<evidence type="ECO:0000313" key="3">
    <source>
        <dbReference type="Proteomes" id="UP000298663"/>
    </source>
</evidence>
<protein>
    <submittedName>
        <fullName evidence="2">Uncharacterized protein</fullName>
    </submittedName>
</protein>
<sequence length="336" mass="36242">MDCYDYYDENSAKKAVTNVNAIRKCAALGSKNTSNKENIVRAACFVQKPPKPADPPAPLMSSTLAAPNRLNQQSTATVPVTAAQRPPVTFNFESDNESDRENNTPSSNFVTSASSSPPPPPPLSPRYQTASLNVTAVTTKKNSDASSEGGDSAAGIPPPPAATPTSTPLPARTQRPQQLLTTTNSELGSINSINGRISPSDLISNYGLERSLSVASYTDRSILDLLPGTVPPAGTPFAGHSDERLARHSETEASSATSENNGTSNYGLNSSSKQHACNQLPLKTFNQIFDNRDYQKICVIVNRIIVAVRLTRLRIYQFALESTQTLWARRIWIAQH</sequence>
<feature type="region of interest" description="Disordered" evidence="1">
    <location>
        <begin position="77"/>
        <end position="174"/>
    </location>
</feature>
<dbReference type="OrthoDB" id="5876219at2759"/>
<proteinExistence type="predicted"/>
<gene>
    <name evidence="2" type="ORF">L596_029903</name>
</gene>
<feature type="compositionally biased region" description="Polar residues" evidence="1">
    <location>
        <begin position="126"/>
        <end position="140"/>
    </location>
</feature>
<keyword evidence="3" id="KW-1185">Reference proteome</keyword>
<name>A0A4U5LR63_STECR</name>
<dbReference type="Proteomes" id="UP000298663">
    <property type="component" value="Unassembled WGS sequence"/>
</dbReference>